<organism evidence="1">
    <name type="scientific">Myoviridae sp. ctijX18</name>
    <dbReference type="NCBI Taxonomy" id="2825154"/>
    <lineage>
        <taxon>Viruses</taxon>
        <taxon>Duplodnaviria</taxon>
        <taxon>Heunggongvirae</taxon>
        <taxon>Uroviricota</taxon>
        <taxon>Caudoviricetes</taxon>
    </lineage>
</organism>
<reference evidence="1" key="1">
    <citation type="journal article" date="2021" name="Proc. Natl. Acad. Sci. U.S.A.">
        <title>A Catalog of Tens of Thousands of Viruses from Human Metagenomes Reveals Hidden Associations with Chronic Diseases.</title>
        <authorList>
            <person name="Tisza M.J."/>
            <person name="Buck C.B."/>
        </authorList>
    </citation>
    <scope>NUCLEOTIDE SEQUENCE</scope>
    <source>
        <strain evidence="1">CtijX18</strain>
    </source>
</reference>
<protein>
    <submittedName>
        <fullName evidence="1">Uncharacterized protein</fullName>
    </submittedName>
</protein>
<name>A0A8S5USM5_9CAUD</name>
<dbReference type="EMBL" id="BK016133">
    <property type="protein sequence ID" value="DAF97435.1"/>
    <property type="molecule type" value="Genomic_DNA"/>
</dbReference>
<accession>A0A8S5USM5</accession>
<evidence type="ECO:0000313" key="1">
    <source>
        <dbReference type="EMBL" id="DAF97435.1"/>
    </source>
</evidence>
<proteinExistence type="predicted"/>
<sequence>MLNKTRLPSITRPKGLSLIPLVADLATTRLCQGLLVLDITVFSFLPTNTDYYSNRSAVVV</sequence>